<feature type="chain" id="PRO_5036857541" evidence="8">
    <location>
        <begin position="27"/>
        <end position="219"/>
    </location>
</feature>
<evidence type="ECO:0000256" key="6">
    <source>
        <dbReference type="ARBA" id="ARBA00023295"/>
    </source>
</evidence>
<reference evidence="9 10" key="1">
    <citation type="submission" date="2021-03" db="EMBL/GenBank/DDBJ databases">
        <title>Whole genome shotgun sequence of Actinoplanes toevensis NBRC 105298.</title>
        <authorList>
            <person name="Komaki H."/>
            <person name="Tamura T."/>
        </authorList>
    </citation>
    <scope>NUCLEOTIDE SEQUENCE [LARGE SCALE GENOMIC DNA]</scope>
    <source>
        <strain evidence="9 10">NBRC 105298</strain>
    </source>
</reference>
<feature type="signal peptide" evidence="8">
    <location>
        <begin position="1"/>
        <end position="26"/>
    </location>
</feature>
<dbReference type="Proteomes" id="UP000677082">
    <property type="component" value="Unassembled WGS sequence"/>
</dbReference>
<keyword evidence="7" id="KW-0624">Polysaccharide degradation</keyword>
<proteinExistence type="predicted"/>
<evidence type="ECO:0000256" key="7">
    <source>
        <dbReference type="ARBA" id="ARBA00023326"/>
    </source>
</evidence>
<dbReference type="GO" id="GO:0005576">
    <property type="term" value="C:extracellular region"/>
    <property type="evidence" value="ECO:0007669"/>
    <property type="project" value="UniProtKB-SubCell"/>
</dbReference>
<comment type="subcellular location">
    <subcellularLocation>
        <location evidence="1">Secreted</location>
    </subcellularLocation>
</comment>
<gene>
    <name evidence="9" type="ORF">Ato02nite_027660</name>
</gene>
<dbReference type="AlphaFoldDB" id="A0A919T8S9"/>
<keyword evidence="5" id="KW-0119">Carbohydrate metabolism</keyword>
<evidence type="ECO:0000256" key="5">
    <source>
        <dbReference type="ARBA" id="ARBA00023277"/>
    </source>
</evidence>
<dbReference type="PANTHER" id="PTHR42061">
    <property type="entry name" value="ENDO-CHITOSANASE"/>
    <property type="match status" value="1"/>
</dbReference>
<evidence type="ECO:0000256" key="2">
    <source>
        <dbReference type="ARBA" id="ARBA00022525"/>
    </source>
</evidence>
<dbReference type="PANTHER" id="PTHR42061:SF6">
    <property type="entry name" value="ENDO-CHITOSANASE"/>
    <property type="match status" value="1"/>
</dbReference>
<keyword evidence="3 8" id="KW-0732">Signal</keyword>
<dbReference type="GO" id="GO:0016977">
    <property type="term" value="F:chitosanase activity"/>
    <property type="evidence" value="ECO:0007669"/>
    <property type="project" value="InterPro"/>
</dbReference>
<evidence type="ECO:0000313" key="10">
    <source>
        <dbReference type="Proteomes" id="UP000677082"/>
    </source>
</evidence>
<organism evidence="9 10">
    <name type="scientific">Paractinoplanes toevensis</name>
    <dbReference type="NCBI Taxonomy" id="571911"/>
    <lineage>
        <taxon>Bacteria</taxon>
        <taxon>Bacillati</taxon>
        <taxon>Actinomycetota</taxon>
        <taxon>Actinomycetes</taxon>
        <taxon>Micromonosporales</taxon>
        <taxon>Micromonosporaceae</taxon>
        <taxon>Paractinoplanes</taxon>
    </lineage>
</organism>
<keyword evidence="4" id="KW-0378">Hydrolase</keyword>
<accession>A0A919T8S9</accession>
<sequence>MKRRLITAFVALGLISTAFVATPAQAAGPTAAQLLAKTNSCTVASKGKYATDDGGSSTVNICKSGSAFFWKADMDIDCDGVRTSNCNEDTDPWYQNQTSFETSAGKSFQADKTHYFVIPLPSSRFNYSSSGIKPGSVAAIIYNNKVVYAVFADEGPSNIIGEASYATAQALGINPDPENGGATSGVTYIVFPGSVPSPVESNSAIDSKGAAAATTFVNN</sequence>
<dbReference type="GO" id="GO:0000272">
    <property type="term" value="P:polysaccharide catabolic process"/>
    <property type="evidence" value="ECO:0007669"/>
    <property type="project" value="UniProtKB-KW"/>
</dbReference>
<keyword evidence="10" id="KW-1185">Reference proteome</keyword>
<evidence type="ECO:0000256" key="8">
    <source>
        <dbReference type="SAM" id="SignalP"/>
    </source>
</evidence>
<name>A0A919T8S9_9ACTN</name>
<evidence type="ECO:0000256" key="3">
    <source>
        <dbReference type="ARBA" id="ARBA00022729"/>
    </source>
</evidence>
<evidence type="ECO:0000256" key="1">
    <source>
        <dbReference type="ARBA" id="ARBA00004613"/>
    </source>
</evidence>
<dbReference type="RefSeq" id="WP_213006870.1">
    <property type="nucleotide sequence ID" value="NZ_BOQN01000038.1"/>
</dbReference>
<evidence type="ECO:0000256" key="4">
    <source>
        <dbReference type="ARBA" id="ARBA00022801"/>
    </source>
</evidence>
<protein>
    <submittedName>
        <fullName evidence="9">Uncharacterized protein</fullName>
    </submittedName>
</protein>
<dbReference type="Pfam" id="PF07335">
    <property type="entry name" value="Glyco_hydro_75"/>
    <property type="match status" value="1"/>
</dbReference>
<keyword evidence="2" id="KW-0964">Secreted</keyword>
<comment type="caution">
    <text evidence="9">The sequence shown here is derived from an EMBL/GenBank/DDBJ whole genome shotgun (WGS) entry which is preliminary data.</text>
</comment>
<dbReference type="EMBL" id="BOQN01000038">
    <property type="protein sequence ID" value="GIM90973.1"/>
    <property type="molecule type" value="Genomic_DNA"/>
</dbReference>
<evidence type="ECO:0000313" key="9">
    <source>
        <dbReference type="EMBL" id="GIM90973.1"/>
    </source>
</evidence>
<keyword evidence="6" id="KW-0326">Glycosidase</keyword>
<dbReference type="InterPro" id="IPR009939">
    <property type="entry name" value="Chitosanase_fungal"/>
</dbReference>